<feature type="compositionally biased region" description="Gly residues" evidence="1">
    <location>
        <begin position="149"/>
        <end position="169"/>
    </location>
</feature>
<evidence type="ECO:0000313" key="3">
    <source>
        <dbReference type="EMBL" id="STQ14266.1"/>
    </source>
</evidence>
<accession>A0A377M8F3</accession>
<dbReference type="SMART" id="SM00869">
    <property type="entry name" value="Autotransporter"/>
    <property type="match status" value="1"/>
</dbReference>
<protein>
    <submittedName>
        <fullName evidence="3">Putative adhesin autotransporter</fullName>
    </submittedName>
</protein>
<dbReference type="InterPro" id="IPR050909">
    <property type="entry name" value="Bact_Autotransporter_VF"/>
</dbReference>
<evidence type="ECO:0000259" key="2">
    <source>
        <dbReference type="PROSITE" id="PS51208"/>
    </source>
</evidence>
<dbReference type="Proteomes" id="UP000255106">
    <property type="component" value="Unassembled WGS sequence"/>
</dbReference>
<dbReference type="InterPro" id="IPR036709">
    <property type="entry name" value="Autotransporte_beta_dom_sf"/>
</dbReference>
<dbReference type="NCBIfam" id="TIGR01414">
    <property type="entry name" value="autotrans_barl"/>
    <property type="match status" value="1"/>
</dbReference>
<dbReference type="InterPro" id="IPR011050">
    <property type="entry name" value="Pectin_lyase_fold/virulence"/>
</dbReference>
<feature type="region of interest" description="Disordered" evidence="1">
    <location>
        <begin position="102"/>
        <end position="176"/>
    </location>
</feature>
<dbReference type="Pfam" id="PF18883">
    <property type="entry name" value="AC_1"/>
    <property type="match status" value="1"/>
</dbReference>
<dbReference type="SUPFAM" id="SSF51126">
    <property type="entry name" value="Pectin lyase-like"/>
    <property type="match status" value="1"/>
</dbReference>
<dbReference type="SUPFAM" id="SSF103515">
    <property type="entry name" value="Autotransporter"/>
    <property type="match status" value="1"/>
</dbReference>
<dbReference type="InterPro" id="IPR012332">
    <property type="entry name" value="Autotransporter_pectin_lyase_C"/>
</dbReference>
<dbReference type="InterPro" id="IPR043990">
    <property type="entry name" value="AC_1"/>
</dbReference>
<dbReference type="CDD" id="cd01344">
    <property type="entry name" value="PL2_Passenger_AT"/>
    <property type="match status" value="1"/>
</dbReference>
<name>A0A377M8F3_ENTCL</name>
<feature type="compositionally biased region" description="Acidic residues" evidence="1">
    <location>
        <begin position="111"/>
        <end position="120"/>
    </location>
</feature>
<dbReference type="PANTHER" id="PTHR12338:SF5">
    <property type="entry name" value="ANTIGEN 43-RELATED"/>
    <property type="match status" value="1"/>
</dbReference>
<reference evidence="3 4" key="1">
    <citation type="submission" date="2018-06" db="EMBL/GenBank/DDBJ databases">
        <authorList>
            <consortium name="Pathogen Informatics"/>
            <person name="Doyle S."/>
        </authorList>
    </citation>
    <scope>NUCLEOTIDE SEQUENCE [LARGE SCALE GENOMIC DNA]</scope>
    <source>
        <strain evidence="3 4">NCTC10005</strain>
    </source>
</reference>
<dbReference type="InterPro" id="IPR005546">
    <property type="entry name" value="Autotransporte_beta"/>
</dbReference>
<gene>
    <name evidence="3" type="primary">icsA</name>
    <name evidence="3" type="ORF">NCTC10005_07118</name>
</gene>
<dbReference type="AlphaFoldDB" id="A0A377M8F3"/>
<evidence type="ECO:0000313" key="4">
    <source>
        <dbReference type="Proteomes" id="UP000255106"/>
    </source>
</evidence>
<dbReference type="PROSITE" id="PS51208">
    <property type="entry name" value="AUTOTRANSPORTER"/>
    <property type="match status" value="1"/>
</dbReference>
<proteinExistence type="predicted"/>
<dbReference type="EMBL" id="UGJB01000004">
    <property type="protein sequence ID" value="STQ14266.1"/>
    <property type="molecule type" value="Genomic_DNA"/>
</dbReference>
<feature type="compositionally biased region" description="Low complexity" evidence="1">
    <location>
        <begin position="121"/>
        <end position="148"/>
    </location>
</feature>
<dbReference type="Pfam" id="PF03797">
    <property type="entry name" value="Autotransporter"/>
    <property type="match status" value="1"/>
</dbReference>
<dbReference type="PANTHER" id="PTHR12338">
    <property type="entry name" value="AUTOTRANSPORTER"/>
    <property type="match status" value="1"/>
</dbReference>
<dbReference type="GO" id="GO:0019867">
    <property type="term" value="C:outer membrane"/>
    <property type="evidence" value="ECO:0007669"/>
    <property type="project" value="InterPro"/>
</dbReference>
<dbReference type="Gene3D" id="2.40.128.130">
    <property type="entry name" value="Autotransporter beta-domain"/>
    <property type="match status" value="1"/>
</dbReference>
<feature type="domain" description="Autotransporter" evidence="2">
    <location>
        <begin position="207"/>
        <end position="483"/>
    </location>
</feature>
<organism evidence="3 4">
    <name type="scientific">Enterobacter cloacae</name>
    <dbReference type="NCBI Taxonomy" id="550"/>
    <lineage>
        <taxon>Bacteria</taxon>
        <taxon>Pseudomonadati</taxon>
        <taxon>Pseudomonadota</taxon>
        <taxon>Gammaproteobacteria</taxon>
        <taxon>Enterobacterales</taxon>
        <taxon>Enterobacteriaceae</taxon>
        <taxon>Enterobacter</taxon>
        <taxon>Enterobacter cloacae complex</taxon>
    </lineage>
</organism>
<dbReference type="Gene3D" id="2.160.20.20">
    <property type="match status" value="1"/>
</dbReference>
<dbReference type="InterPro" id="IPR006315">
    <property type="entry name" value="OM_autotransptr_brl_dom"/>
</dbReference>
<evidence type="ECO:0000256" key="1">
    <source>
        <dbReference type="SAM" id="MobiDB-lite"/>
    </source>
</evidence>
<sequence>MGNDFTINGDYTGAEGSQIVLNSELGTDTAPTDHLTITGSSFGQSGVTVSNMGGLGAQTVNGMEIVSVAGSSEAQLTLAKPVVAGAYEYSLYQHSDGNWYLESKATPPVDPTDDTDDGDNTDNGGNTDDGGNTDNGGNNDNGSNTDDGGNSGGNDNGDGGNNTDNGGGNTPAPEVMAPEVGAYLGNYLAAQSMFLHKRDDRDQLTFRNEDDLNTWMYVKGRYHENDAGGDKVSYDTTTTVLQVGSDFLSKPMDSGILRAGGMFGAGQAKTHSDAKHNVRDAQGKVDGFNVGLYATWQEDQKLRLGSYIDTWAAYSWYNNKVTSNRNDEDYNSEGFAASVEVGHAWVIPSENERTWKIEPQAQVIYSYLDQENHTDRDGVRVTTLDNDSVFGRLGVKSSYFQQKDVTAWQPYVAVNWLKGAGQNDLAFNDETVSNDTPEDRGQVELGITGNLNETTTISLRASGEWGENNYAAYGGHILLNHRW</sequence>